<proteinExistence type="predicted"/>
<organism evidence="2 3">
    <name type="scientific">Rhizobium halophytocola</name>
    <dbReference type="NCBI Taxonomy" id="735519"/>
    <lineage>
        <taxon>Bacteria</taxon>
        <taxon>Pseudomonadati</taxon>
        <taxon>Pseudomonadota</taxon>
        <taxon>Alphaproteobacteria</taxon>
        <taxon>Hyphomicrobiales</taxon>
        <taxon>Rhizobiaceae</taxon>
        <taxon>Rhizobium/Agrobacterium group</taxon>
        <taxon>Rhizobium</taxon>
    </lineage>
</organism>
<keyword evidence="3" id="KW-1185">Reference proteome</keyword>
<feature type="transmembrane region" description="Helical" evidence="1">
    <location>
        <begin position="20"/>
        <end position="43"/>
    </location>
</feature>
<comment type="caution">
    <text evidence="2">The sequence shown here is derived from an EMBL/GenBank/DDBJ whole genome shotgun (WGS) entry which is preliminary data.</text>
</comment>
<evidence type="ECO:0000256" key="1">
    <source>
        <dbReference type="SAM" id="Phobius"/>
    </source>
</evidence>
<dbReference type="Proteomes" id="UP000759443">
    <property type="component" value="Unassembled WGS sequence"/>
</dbReference>
<sequence>MSLTDNTTVAAIPVDSSASAVSWAAIIAGALGATAVTLILMLVGSGLGLSLVSPWSGQSSSAVTLGATAAVWMILTQWLSAVLGGYLAGRLRTKWTGIHTDEVFFRDTVHGFLAWALATLIVVSLLGSALTSALGTGVQATATIAGTTAAAGVASTAGDKDGASGSGFSTAYFTDALLRPDQNNAAPTAQSNEQASAEASRILVNAAAAGQMPDNDRSYLATLVASRTGLSQDEARARVDATLKSIEDAKNAAKKAADDAKKAATGIALVGALSLLIGAFIASVAAAFGGRLRDDDPRFMH</sequence>
<gene>
    <name evidence="2" type="ORF">J2Z17_002121</name>
</gene>
<feature type="transmembrane region" description="Helical" evidence="1">
    <location>
        <begin position="109"/>
        <end position="130"/>
    </location>
</feature>
<feature type="transmembrane region" description="Helical" evidence="1">
    <location>
        <begin position="263"/>
        <end position="288"/>
    </location>
</feature>
<feature type="transmembrane region" description="Helical" evidence="1">
    <location>
        <begin position="63"/>
        <end position="89"/>
    </location>
</feature>
<keyword evidence="1" id="KW-0472">Membrane</keyword>
<evidence type="ECO:0000313" key="2">
    <source>
        <dbReference type="EMBL" id="MBP1850684.1"/>
    </source>
</evidence>
<protein>
    <recommendedName>
        <fullName evidence="4">PhnA-like protein</fullName>
    </recommendedName>
</protein>
<name>A0ABS4DYF7_9HYPH</name>
<evidence type="ECO:0008006" key="4">
    <source>
        <dbReference type="Google" id="ProtNLM"/>
    </source>
</evidence>
<dbReference type="RefSeq" id="WP_209944668.1">
    <property type="nucleotide sequence ID" value="NZ_JAGGJU010000005.1"/>
</dbReference>
<reference evidence="2 3" key="1">
    <citation type="submission" date="2021-03" db="EMBL/GenBank/DDBJ databases">
        <title>Genomic Encyclopedia of Type Strains, Phase IV (KMG-IV): sequencing the most valuable type-strain genomes for metagenomic binning, comparative biology and taxonomic classification.</title>
        <authorList>
            <person name="Goeker M."/>
        </authorList>
    </citation>
    <scope>NUCLEOTIDE SEQUENCE [LARGE SCALE GENOMIC DNA]</scope>
    <source>
        <strain evidence="2 3">DSM 21600</strain>
    </source>
</reference>
<evidence type="ECO:0000313" key="3">
    <source>
        <dbReference type="Proteomes" id="UP000759443"/>
    </source>
</evidence>
<keyword evidence="1" id="KW-1133">Transmembrane helix</keyword>
<accession>A0ABS4DYF7</accession>
<keyword evidence="1" id="KW-0812">Transmembrane</keyword>
<dbReference type="EMBL" id="JAGGJU010000005">
    <property type="protein sequence ID" value="MBP1850684.1"/>
    <property type="molecule type" value="Genomic_DNA"/>
</dbReference>